<dbReference type="PROSITE" id="PS50181">
    <property type="entry name" value="FBOX"/>
    <property type="match status" value="1"/>
</dbReference>
<protein>
    <recommendedName>
        <fullName evidence="1">F-box domain-containing protein</fullName>
    </recommendedName>
</protein>
<dbReference type="Gene3D" id="1.20.1280.50">
    <property type="match status" value="1"/>
</dbReference>
<evidence type="ECO:0000259" key="1">
    <source>
        <dbReference type="PROSITE" id="PS50181"/>
    </source>
</evidence>
<name>A0A1X2G5R4_9FUNG</name>
<dbReference type="STRING" id="101127.A0A1X2G5R4"/>
<organism evidence="2 3">
    <name type="scientific">Hesseltinella vesiculosa</name>
    <dbReference type="NCBI Taxonomy" id="101127"/>
    <lineage>
        <taxon>Eukaryota</taxon>
        <taxon>Fungi</taxon>
        <taxon>Fungi incertae sedis</taxon>
        <taxon>Mucoromycota</taxon>
        <taxon>Mucoromycotina</taxon>
        <taxon>Mucoromycetes</taxon>
        <taxon>Mucorales</taxon>
        <taxon>Cunninghamellaceae</taxon>
        <taxon>Hesseltinella</taxon>
    </lineage>
</organism>
<dbReference type="Proteomes" id="UP000242146">
    <property type="component" value="Unassembled WGS sequence"/>
</dbReference>
<dbReference type="InterPro" id="IPR015943">
    <property type="entry name" value="WD40/YVTN_repeat-like_dom_sf"/>
</dbReference>
<keyword evidence="3" id="KW-1185">Reference proteome</keyword>
<dbReference type="SUPFAM" id="SSF81383">
    <property type="entry name" value="F-box domain"/>
    <property type="match status" value="1"/>
</dbReference>
<dbReference type="EMBL" id="MCGT01000041">
    <property type="protein sequence ID" value="ORX45723.1"/>
    <property type="molecule type" value="Genomic_DNA"/>
</dbReference>
<dbReference type="Pfam" id="PF12937">
    <property type="entry name" value="F-box-like"/>
    <property type="match status" value="1"/>
</dbReference>
<gene>
    <name evidence="2" type="ORF">DM01DRAFT_157658</name>
</gene>
<dbReference type="InterPro" id="IPR001810">
    <property type="entry name" value="F-box_dom"/>
</dbReference>
<comment type="caution">
    <text evidence="2">The sequence shown here is derived from an EMBL/GenBank/DDBJ whole genome shotgun (WGS) entry which is preliminary data.</text>
</comment>
<proteinExistence type="predicted"/>
<reference evidence="2 3" key="1">
    <citation type="submission" date="2016-07" db="EMBL/GenBank/DDBJ databases">
        <title>Pervasive Adenine N6-methylation of Active Genes in Fungi.</title>
        <authorList>
            <consortium name="DOE Joint Genome Institute"/>
            <person name="Mondo S.J."/>
            <person name="Dannebaum R.O."/>
            <person name="Kuo R.C."/>
            <person name="Labutti K."/>
            <person name="Haridas S."/>
            <person name="Kuo A."/>
            <person name="Salamov A."/>
            <person name="Ahrendt S.R."/>
            <person name="Lipzen A."/>
            <person name="Sullivan W."/>
            <person name="Andreopoulos W.B."/>
            <person name="Clum A."/>
            <person name="Lindquist E."/>
            <person name="Daum C."/>
            <person name="Ramamoorthy G.K."/>
            <person name="Gryganskyi A."/>
            <person name="Culley D."/>
            <person name="Magnuson J.K."/>
            <person name="James T.Y."/>
            <person name="O'Malley M.A."/>
            <person name="Stajich J.E."/>
            <person name="Spatafora J.W."/>
            <person name="Visel A."/>
            <person name="Grigoriev I.V."/>
        </authorList>
    </citation>
    <scope>NUCLEOTIDE SEQUENCE [LARGE SCALE GENOMIC DNA]</scope>
    <source>
        <strain evidence="2 3">NRRL 3301</strain>
    </source>
</reference>
<accession>A0A1X2G5R4</accession>
<dbReference type="OrthoDB" id="3219396at2759"/>
<sequence>MRLPGELLLQVFSMLRYEHLVQVQLCCRSWKCLAQDASLWKERCRSITQQHQDLDERKDTSLSWLQRYCQLRTGLHWKLGIVERATLINISSSRLLSVKLRGKLLLTLSEDNMVHLYEYDTAQGFVSRCTWKFCGQRQVECIDLLPEINTVVVACRGSKCYFYDISSKSPTEPIQVLKGGSHAWFIPDDVSLTCDYFAVSGRKPSAVFVWNWRKGVQLALKALNNEPHAVHISGDHLMTVSGEGNVEVQHLFEDLIYPVTQVPPCSIPSHNYDAASNDRLAYASIIHNAFAEAPPLNLDQPFWQLKI</sequence>
<dbReference type="AlphaFoldDB" id="A0A1X2G5R4"/>
<dbReference type="InterPro" id="IPR036047">
    <property type="entry name" value="F-box-like_dom_sf"/>
</dbReference>
<dbReference type="Gene3D" id="2.130.10.10">
    <property type="entry name" value="YVTN repeat-like/Quinoprotein amine dehydrogenase"/>
    <property type="match status" value="1"/>
</dbReference>
<evidence type="ECO:0000313" key="2">
    <source>
        <dbReference type="EMBL" id="ORX45723.1"/>
    </source>
</evidence>
<dbReference type="SUPFAM" id="SSF101908">
    <property type="entry name" value="Putative isomerase YbhE"/>
    <property type="match status" value="1"/>
</dbReference>
<feature type="domain" description="F-box" evidence="1">
    <location>
        <begin position="1"/>
        <end position="43"/>
    </location>
</feature>
<evidence type="ECO:0000313" key="3">
    <source>
        <dbReference type="Proteomes" id="UP000242146"/>
    </source>
</evidence>